<proteinExistence type="predicted"/>
<organism evidence="1">
    <name type="scientific">Cladocopium goreaui</name>
    <dbReference type="NCBI Taxonomy" id="2562237"/>
    <lineage>
        <taxon>Eukaryota</taxon>
        <taxon>Sar</taxon>
        <taxon>Alveolata</taxon>
        <taxon>Dinophyceae</taxon>
        <taxon>Suessiales</taxon>
        <taxon>Symbiodiniaceae</taxon>
        <taxon>Cladocopium</taxon>
    </lineage>
</organism>
<reference evidence="1" key="1">
    <citation type="submission" date="2022-10" db="EMBL/GenBank/DDBJ databases">
        <authorList>
            <person name="Chen Y."/>
            <person name="Dougan E. K."/>
            <person name="Chan C."/>
            <person name="Rhodes N."/>
            <person name="Thang M."/>
        </authorList>
    </citation>
    <scope>NUCLEOTIDE SEQUENCE</scope>
</reference>
<dbReference type="EMBL" id="CAMXCT010001672">
    <property type="protein sequence ID" value="CAI3992127.1"/>
    <property type="molecule type" value="Genomic_DNA"/>
</dbReference>
<dbReference type="OrthoDB" id="410307at2759"/>
<evidence type="ECO:0000313" key="2">
    <source>
        <dbReference type="EMBL" id="CAL4779439.1"/>
    </source>
</evidence>
<sequence length="163" mass="17593">MDSRKLIFLDVDGVLATSRQILELDDAGLVPLDASCVQNLAEVVRDTGAEIVVSSAWRNDGQLYQHLLSSLEVLGGRDLAMAVVGTTPTLHQGRGFEIVQWMAEQQVPESTRLVIFEDSLQHHHNIEAAGLGAALVKTVLDPNLEEGLTKGAAEQAMRLLGAK</sequence>
<evidence type="ECO:0000313" key="1">
    <source>
        <dbReference type="EMBL" id="CAI3992127.1"/>
    </source>
</evidence>
<reference evidence="2 3" key="2">
    <citation type="submission" date="2024-05" db="EMBL/GenBank/DDBJ databases">
        <authorList>
            <person name="Chen Y."/>
            <person name="Shah S."/>
            <person name="Dougan E. K."/>
            <person name="Thang M."/>
            <person name="Chan C."/>
        </authorList>
    </citation>
    <scope>NUCLEOTIDE SEQUENCE [LARGE SCALE GENOMIC DNA]</scope>
</reference>
<protein>
    <submittedName>
        <fullName evidence="2">FCP1 homology domain-containing protein</fullName>
    </submittedName>
</protein>
<comment type="caution">
    <text evidence="1">The sequence shown here is derived from an EMBL/GenBank/DDBJ whole genome shotgun (WGS) entry which is preliminary data.</text>
</comment>
<dbReference type="EMBL" id="CAMXCT020001672">
    <property type="protein sequence ID" value="CAL1145502.1"/>
    <property type="molecule type" value="Genomic_DNA"/>
</dbReference>
<dbReference type="Pfam" id="PF18143">
    <property type="entry name" value="HAD_SAK_2"/>
    <property type="match status" value="1"/>
</dbReference>
<dbReference type="AlphaFoldDB" id="A0A9P1CJB1"/>
<keyword evidence="3" id="KW-1185">Reference proteome</keyword>
<evidence type="ECO:0000313" key="3">
    <source>
        <dbReference type="Proteomes" id="UP001152797"/>
    </source>
</evidence>
<dbReference type="Proteomes" id="UP001152797">
    <property type="component" value="Unassembled WGS sequence"/>
</dbReference>
<dbReference type="EMBL" id="CAMXCT030001672">
    <property type="protein sequence ID" value="CAL4779439.1"/>
    <property type="molecule type" value="Genomic_DNA"/>
</dbReference>
<accession>A0A9P1CJB1</accession>
<gene>
    <name evidence="1" type="ORF">C1SCF055_LOCUS18980</name>
</gene>
<name>A0A9P1CJB1_9DINO</name>